<sequence length="43" mass="4844">MTFWQFVEHDKEAEIGPERGAEIVARLHAASASTTATWRSWAV</sequence>
<proteinExistence type="predicted"/>
<gene>
    <name evidence="1" type="ORF">LCL61_04890</name>
</gene>
<reference evidence="1" key="1">
    <citation type="submission" date="2023-10" db="EMBL/GenBank/DDBJ databases">
        <title>Whole genome sequencing of actinobacterial strain Amycolatopsis sp. (BCA-696) identifies the underlying plant growth-promoting genes.</title>
        <authorList>
            <person name="Gandham P."/>
            <person name="Vadla N."/>
            <person name="Saji A."/>
            <person name="Srinivas V."/>
            <person name="Ruperao P."/>
            <person name="Selvanayagam S."/>
            <person name="Saxena R.K."/>
            <person name="Rathore A."/>
            <person name="Gopalakrishnan S."/>
            <person name="Thakur V."/>
        </authorList>
    </citation>
    <scope>NUCLEOTIDE SEQUENCE</scope>
    <source>
        <strain evidence="1">BCA-696</strain>
    </source>
</reference>
<name>A0ACD5B6A7_9PSEU</name>
<evidence type="ECO:0000313" key="1">
    <source>
        <dbReference type="EMBL" id="WYW14883.1"/>
    </source>
</evidence>
<evidence type="ECO:0000313" key="2">
    <source>
        <dbReference type="Proteomes" id="UP001456344"/>
    </source>
</evidence>
<accession>A0ACD5B6A7</accession>
<organism evidence="1 2">
    <name type="scientific">Amycolatopsis coloradensis</name>
    <dbReference type="NCBI Taxonomy" id="76021"/>
    <lineage>
        <taxon>Bacteria</taxon>
        <taxon>Bacillati</taxon>
        <taxon>Actinomycetota</taxon>
        <taxon>Actinomycetes</taxon>
        <taxon>Pseudonocardiales</taxon>
        <taxon>Pseudonocardiaceae</taxon>
        <taxon>Amycolatopsis</taxon>
    </lineage>
</organism>
<dbReference type="EMBL" id="CP150484">
    <property type="protein sequence ID" value="WYW14883.1"/>
    <property type="molecule type" value="Genomic_DNA"/>
</dbReference>
<protein>
    <submittedName>
        <fullName evidence="1">Uncharacterized protein</fullName>
    </submittedName>
</protein>
<dbReference type="Proteomes" id="UP001456344">
    <property type="component" value="Chromosome"/>
</dbReference>
<keyword evidence="2" id="KW-1185">Reference proteome</keyword>